<evidence type="ECO:0000256" key="6">
    <source>
        <dbReference type="ARBA" id="ARBA00022679"/>
    </source>
</evidence>
<name>A0A2S7SPR9_9BACT</name>
<dbReference type="FunFam" id="2.40.30.30:FF:000003">
    <property type="entry name" value="Riboflavin biosynthesis protein"/>
    <property type="match status" value="1"/>
</dbReference>
<dbReference type="UniPathway" id="UPA00276">
    <property type="reaction ID" value="UER00406"/>
</dbReference>
<proteinExistence type="inferred from homology"/>
<dbReference type="PIRSF" id="PIRSF004491">
    <property type="entry name" value="FAD_Synth"/>
    <property type="match status" value="1"/>
</dbReference>
<keyword evidence="4 15" id="KW-0285">Flavoprotein</keyword>
<dbReference type="AlphaFoldDB" id="A0A2S7SPR9"/>
<dbReference type="InterPro" id="IPR014729">
    <property type="entry name" value="Rossmann-like_a/b/a_fold"/>
</dbReference>
<evidence type="ECO:0000313" key="18">
    <source>
        <dbReference type="Proteomes" id="UP000239872"/>
    </source>
</evidence>
<dbReference type="NCBIfam" id="NF004160">
    <property type="entry name" value="PRK05627.1-3"/>
    <property type="match status" value="1"/>
</dbReference>
<dbReference type="PANTHER" id="PTHR22749:SF6">
    <property type="entry name" value="RIBOFLAVIN KINASE"/>
    <property type="match status" value="1"/>
</dbReference>
<keyword evidence="10 15" id="KW-0274">FAD</keyword>
<evidence type="ECO:0000256" key="14">
    <source>
        <dbReference type="ARBA" id="ARBA00049494"/>
    </source>
</evidence>
<evidence type="ECO:0000256" key="12">
    <source>
        <dbReference type="ARBA" id="ARBA00023268"/>
    </source>
</evidence>
<comment type="similarity">
    <text evidence="15">Belongs to the ribF family.</text>
</comment>
<dbReference type="FunFam" id="3.40.50.620:FF:000021">
    <property type="entry name" value="Riboflavin biosynthesis protein"/>
    <property type="match status" value="1"/>
</dbReference>
<dbReference type="CDD" id="cd02064">
    <property type="entry name" value="FAD_synthetase_N"/>
    <property type="match status" value="1"/>
</dbReference>
<comment type="caution">
    <text evidence="17">The sequence shown here is derived from an EMBL/GenBank/DDBJ whole genome shotgun (WGS) entry which is preliminary data.</text>
</comment>
<evidence type="ECO:0000256" key="7">
    <source>
        <dbReference type="ARBA" id="ARBA00022695"/>
    </source>
</evidence>
<evidence type="ECO:0000256" key="3">
    <source>
        <dbReference type="ARBA" id="ARBA00005201"/>
    </source>
</evidence>
<dbReference type="GO" id="GO:0006747">
    <property type="term" value="P:FAD biosynthetic process"/>
    <property type="evidence" value="ECO:0007669"/>
    <property type="project" value="UniProtKB-UniRule"/>
</dbReference>
<dbReference type="GO" id="GO:0009398">
    <property type="term" value="P:FMN biosynthetic process"/>
    <property type="evidence" value="ECO:0007669"/>
    <property type="project" value="UniProtKB-UniRule"/>
</dbReference>
<evidence type="ECO:0000256" key="15">
    <source>
        <dbReference type="PIRNR" id="PIRNR004491"/>
    </source>
</evidence>
<keyword evidence="9 15" id="KW-0418">Kinase</keyword>
<dbReference type="InterPro" id="IPR015864">
    <property type="entry name" value="FAD_synthase"/>
</dbReference>
<keyword evidence="6 15" id="KW-0808">Transferase</keyword>
<dbReference type="UniPathway" id="UPA00277">
    <property type="reaction ID" value="UER00407"/>
</dbReference>
<comment type="catalytic activity">
    <reaction evidence="13 15">
        <text>riboflavin + ATP = FMN + ADP + H(+)</text>
        <dbReference type="Rhea" id="RHEA:14357"/>
        <dbReference type="ChEBI" id="CHEBI:15378"/>
        <dbReference type="ChEBI" id="CHEBI:30616"/>
        <dbReference type="ChEBI" id="CHEBI:57986"/>
        <dbReference type="ChEBI" id="CHEBI:58210"/>
        <dbReference type="ChEBI" id="CHEBI:456216"/>
        <dbReference type="EC" id="2.7.1.26"/>
    </reaction>
</comment>
<dbReference type="EC" id="2.7.7.2" evidence="15"/>
<organism evidence="17 18">
    <name type="scientific">Flavipsychrobacter stenotrophus</name>
    <dbReference type="NCBI Taxonomy" id="2077091"/>
    <lineage>
        <taxon>Bacteria</taxon>
        <taxon>Pseudomonadati</taxon>
        <taxon>Bacteroidota</taxon>
        <taxon>Chitinophagia</taxon>
        <taxon>Chitinophagales</taxon>
        <taxon>Chitinophagaceae</taxon>
        <taxon>Flavipsychrobacter</taxon>
    </lineage>
</organism>
<evidence type="ECO:0000256" key="9">
    <source>
        <dbReference type="ARBA" id="ARBA00022777"/>
    </source>
</evidence>
<dbReference type="GO" id="GO:0009231">
    <property type="term" value="P:riboflavin biosynthetic process"/>
    <property type="evidence" value="ECO:0007669"/>
    <property type="project" value="InterPro"/>
</dbReference>
<comment type="pathway">
    <text evidence="3 15">Cofactor biosynthesis; FMN biosynthesis; FMN from riboflavin (ATP route): step 1/1.</text>
</comment>
<dbReference type="Pfam" id="PF01687">
    <property type="entry name" value="Flavokinase"/>
    <property type="match status" value="1"/>
</dbReference>
<keyword evidence="11 15" id="KW-0067">ATP-binding</keyword>
<evidence type="ECO:0000256" key="8">
    <source>
        <dbReference type="ARBA" id="ARBA00022741"/>
    </source>
</evidence>
<dbReference type="NCBIfam" id="NF004162">
    <property type="entry name" value="PRK05627.1-5"/>
    <property type="match status" value="1"/>
</dbReference>
<dbReference type="Gene3D" id="3.40.50.620">
    <property type="entry name" value="HUPs"/>
    <property type="match status" value="1"/>
</dbReference>
<accession>A0A2S7SPR9</accession>
<dbReference type="RefSeq" id="WP_105041320.1">
    <property type="nucleotide sequence ID" value="NZ_PPSL01000010.1"/>
</dbReference>
<evidence type="ECO:0000256" key="11">
    <source>
        <dbReference type="ARBA" id="ARBA00022840"/>
    </source>
</evidence>
<dbReference type="PANTHER" id="PTHR22749">
    <property type="entry name" value="RIBOFLAVIN KINASE/FMN ADENYLYLTRANSFERASE"/>
    <property type="match status" value="1"/>
</dbReference>
<dbReference type="Gene3D" id="2.40.30.30">
    <property type="entry name" value="Riboflavin kinase-like"/>
    <property type="match status" value="1"/>
</dbReference>
<dbReference type="Proteomes" id="UP000239872">
    <property type="component" value="Unassembled WGS sequence"/>
</dbReference>
<dbReference type="EC" id="2.7.1.26" evidence="15"/>
<keyword evidence="12" id="KW-0511">Multifunctional enzyme</keyword>
<gene>
    <name evidence="17" type="ORF">CJD36_021730</name>
</gene>
<sequence length="310" mass="34977">MAVFHNIDNLPSFNNAVLTIGTFDGVHQGHRVILKEVVVHAAKVGGESVLITFDPHPRKLLFPDQPLGIITPLEEKERLLHEAGIAHIIVVPFTQEFAHLSAREYVEEFLVGKFKPHSIVIGYDHHFGHDRKGNIDMLKEYAPVYNYQMIEIPAQLIEAAAVSSTRIRNAIKEGRVEDAAHMLARDYSLKGTVVHGNKLGRTIGYPTANLQLLDNEQIMPAIGVYAIRARYKGVLYGAMMSIGYNPTVTDKKEVRIEANLFDFDMDIYGDELEIIFVKRLRNEQKFDSLEALVEQIHQDKRDTLEVLGAQ</sequence>
<keyword evidence="7 15" id="KW-0548">Nucleotidyltransferase</keyword>
<evidence type="ECO:0000256" key="13">
    <source>
        <dbReference type="ARBA" id="ARBA00047880"/>
    </source>
</evidence>
<evidence type="ECO:0000256" key="10">
    <source>
        <dbReference type="ARBA" id="ARBA00022827"/>
    </source>
</evidence>
<comment type="catalytic activity">
    <reaction evidence="14 15">
        <text>FMN + ATP + H(+) = FAD + diphosphate</text>
        <dbReference type="Rhea" id="RHEA:17237"/>
        <dbReference type="ChEBI" id="CHEBI:15378"/>
        <dbReference type="ChEBI" id="CHEBI:30616"/>
        <dbReference type="ChEBI" id="CHEBI:33019"/>
        <dbReference type="ChEBI" id="CHEBI:57692"/>
        <dbReference type="ChEBI" id="CHEBI:58210"/>
        <dbReference type="EC" id="2.7.7.2"/>
    </reaction>
</comment>
<evidence type="ECO:0000313" key="17">
    <source>
        <dbReference type="EMBL" id="PQJ08892.1"/>
    </source>
</evidence>
<protein>
    <recommendedName>
        <fullName evidence="15">Riboflavin biosynthesis protein</fullName>
    </recommendedName>
    <domain>
        <recommendedName>
            <fullName evidence="15">Riboflavin kinase</fullName>
            <ecNumber evidence="15">2.7.1.26</ecNumber>
        </recommendedName>
        <alternativeName>
            <fullName evidence="15">Flavokinase</fullName>
        </alternativeName>
    </domain>
    <domain>
        <recommendedName>
            <fullName evidence="15">FMN adenylyltransferase</fullName>
            <ecNumber evidence="15">2.7.7.2</ecNumber>
        </recommendedName>
        <alternativeName>
            <fullName evidence="15">FAD pyrophosphorylase</fullName>
        </alternativeName>
        <alternativeName>
            <fullName evidence="15">FAD synthase</fullName>
        </alternativeName>
    </domain>
</protein>
<keyword evidence="5 15" id="KW-0288">FMN</keyword>
<evidence type="ECO:0000256" key="5">
    <source>
        <dbReference type="ARBA" id="ARBA00022643"/>
    </source>
</evidence>
<dbReference type="GO" id="GO:0005524">
    <property type="term" value="F:ATP binding"/>
    <property type="evidence" value="ECO:0007669"/>
    <property type="project" value="UniProtKB-UniRule"/>
</dbReference>
<reference evidence="17 18" key="1">
    <citation type="submission" date="2018-01" db="EMBL/GenBank/DDBJ databases">
        <title>A novel member of the phylum Bacteroidetes isolated from glacier ice.</title>
        <authorList>
            <person name="Liu Q."/>
            <person name="Xin Y.-H."/>
        </authorList>
    </citation>
    <scope>NUCLEOTIDE SEQUENCE [LARGE SCALE GENOMIC DNA]</scope>
    <source>
        <strain evidence="17 18">RB1R16</strain>
    </source>
</reference>
<evidence type="ECO:0000256" key="1">
    <source>
        <dbReference type="ARBA" id="ARBA00002121"/>
    </source>
</evidence>
<evidence type="ECO:0000259" key="16">
    <source>
        <dbReference type="SMART" id="SM00904"/>
    </source>
</evidence>
<keyword evidence="8 15" id="KW-0547">Nucleotide-binding</keyword>
<dbReference type="GO" id="GO:0008531">
    <property type="term" value="F:riboflavin kinase activity"/>
    <property type="evidence" value="ECO:0007669"/>
    <property type="project" value="UniProtKB-UniRule"/>
</dbReference>
<evidence type="ECO:0000256" key="4">
    <source>
        <dbReference type="ARBA" id="ARBA00022630"/>
    </source>
</evidence>
<dbReference type="SUPFAM" id="SSF52374">
    <property type="entry name" value="Nucleotidylyl transferase"/>
    <property type="match status" value="1"/>
</dbReference>
<dbReference type="SMART" id="SM00904">
    <property type="entry name" value="Flavokinase"/>
    <property type="match status" value="1"/>
</dbReference>
<dbReference type="InterPro" id="IPR015865">
    <property type="entry name" value="Riboflavin_kinase_bac/euk"/>
</dbReference>
<keyword evidence="18" id="KW-1185">Reference proteome</keyword>
<dbReference type="Pfam" id="PF06574">
    <property type="entry name" value="FAD_syn"/>
    <property type="match status" value="1"/>
</dbReference>
<feature type="domain" description="Riboflavin kinase" evidence="16">
    <location>
        <begin position="182"/>
        <end position="308"/>
    </location>
</feature>
<dbReference type="InterPro" id="IPR023468">
    <property type="entry name" value="Riboflavin_kinase"/>
</dbReference>
<comment type="function">
    <text evidence="1">Catalyzes the phosphorylation of riboflavin to FMN followed by the adenylation of FMN to FAD.</text>
</comment>
<dbReference type="InterPro" id="IPR002606">
    <property type="entry name" value="Riboflavin_kinase_bac"/>
</dbReference>
<dbReference type="OrthoDB" id="9803667at2"/>
<dbReference type="InterPro" id="IPR023465">
    <property type="entry name" value="Riboflavin_kinase_dom_sf"/>
</dbReference>
<dbReference type="EMBL" id="PPSL01000010">
    <property type="protein sequence ID" value="PQJ08892.1"/>
    <property type="molecule type" value="Genomic_DNA"/>
</dbReference>
<dbReference type="NCBIfam" id="TIGR00083">
    <property type="entry name" value="ribF"/>
    <property type="match status" value="1"/>
</dbReference>
<dbReference type="GO" id="GO:0003919">
    <property type="term" value="F:FMN adenylyltransferase activity"/>
    <property type="evidence" value="ECO:0007669"/>
    <property type="project" value="UniProtKB-UniRule"/>
</dbReference>
<evidence type="ECO:0000256" key="2">
    <source>
        <dbReference type="ARBA" id="ARBA00004726"/>
    </source>
</evidence>
<comment type="pathway">
    <text evidence="2 15">Cofactor biosynthesis; FAD biosynthesis; FAD from FMN: step 1/1.</text>
</comment>
<dbReference type="SUPFAM" id="SSF82114">
    <property type="entry name" value="Riboflavin kinase-like"/>
    <property type="match status" value="1"/>
</dbReference>